<evidence type="ECO:0000313" key="5">
    <source>
        <dbReference type="Proteomes" id="UP000189513"/>
    </source>
</evidence>
<dbReference type="VEuPathDB" id="FungiDB:BON22_3467"/>
<accession>A0A1V2L505</accession>
<feature type="domain" description="HTH CENPB-type" evidence="3">
    <location>
        <begin position="159"/>
        <end position="237"/>
    </location>
</feature>
<protein>
    <submittedName>
        <fullName evidence="4">Tigger transposable element-derived protein 6</fullName>
    </submittedName>
</protein>
<dbReference type="InterPro" id="IPR006600">
    <property type="entry name" value="HTH_CenpB_DNA-bd_dom"/>
</dbReference>
<keyword evidence="1" id="KW-0238">DNA-binding</keyword>
<dbReference type="PANTHER" id="PTHR19303">
    <property type="entry name" value="TRANSPOSON"/>
    <property type="match status" value="1"/>
</dbReference>
<reference evidence="5" key="1">
    <citation type="journal article" date="2017" name="Genome Announc.">
        <title>Genome sequences of Cyberlindnera fabianii 65, Pichia kudriavzevii 129, and Saccharomyces cerevisiae 131 isolated from fermented masau fruits in Zimbabwe.</title>
        <authorList>
            <person name="van Rijswijck I.M.H."/>
            <person name="Derks M.F.L."/>
            <person name="Abee T."/>
            <person name="de Ridder D."/>
            <person name="Smid E.J."/>
        </authorList>
    </citation>
    <scope>NUCLEOTIDE SEQUENCE [LARGE SCALE GENOMIC DNA]</scope>
    <source>
        <strain evidence="5">65</strain>
    </source>
</reference>
<dbReference type="EMBL" id="MPUK01000006">
    <property type="protein sequence ID" value="ONH66675.1"/>
    <property type="molecule type" value="Genomic_DNA"/>
</dbReference>
<evidence type="ECO:0000256" key="1">
    <source>
        <dbReference type="ARBA" id="ARBA00023125"/>
    </source>
</evidence>
<keyword evidence="5" id="KW-1185">Reference proteome</keyword>
<gene>
    <name evidence="4" type="ORF">BON22_3467</name>
</gene>
<comment type="caution">
    <text evidence="4">The sequence shown here is derived from an EMBL/GenBank/DDBJ whole genome shotgun (WGS) entry which is preliminary data.</text>
</comment>
<name>A0A1V2L505_CYBFA</name>
<evidence type="ECO:0000259" key="3">
    <source>
        <dbReference type="PROSITE" id="PS51253"/>
    </source>
</evidence>
<feature type="compositionally biased region" description="Low complexity" evidence="2">
    <location>
        <begin position="69"/>
        <end position="81"/>
    </location>
</feature>
<organism evidence="4 5">
    <name type="scientific">Cyberlindnera fabianii</name>
    <name type="common">Yeast</name>
    <name type="synonym">Hansenula fabianii</name>
    <dbReference type="NCBI Taxonomy" id="36022"/>
    <lineage>
        <taxon>Eukaryota</taxon>
        <taxon>Fungi</taxon>
        <taxon>Dikarya</taxon>
        <taxon>Ascomycota</taxon>
        <taxon>Saccharomycotina</taxon>
        <taxon>Saccharomycetes</taxon>
        <taxon>Phaffomycetales</taxon>
        <taxon>Phaffomycetaceae</taxon>
        <taxon>Cyberlindnera</taxon>
    </lineage>
</organism>
<dbReference type="Pfam" id="PF03221">
    <property type="entry name" value="HTH_Tnp_Tc5"/>
    <property type="match status" value="1"/>
</dbReference>
<evidence type="ECO:0000313" key="4">
    <source>
        <dbReference type="EMBL" id="ONH66675.1"/>
    </source>
</evidence>
<dbReference type="PROSITE" id="PS51253">
    <property type="entry name" value="HTH_CENPB"/>
    <property type="match status" value="1"/>
</dbReference>
<proteinExistence type="predicted"/>
<feature type="region of interest" description="Disordered" evidence="2">
    <location>
        <begin position="1"/>
        <end position="88"/>
    </location>
</feature>
<dbReference type="AlphaFoldDB" id="A0A1V2L505"/>
<dbReference type="OMA" id="RWFKLEF"/>
<dbReference type="InterPro" id="IPR050863">
    <property type="entry name" value="CenT-Element_Derived"/>
</dbReference>
<dbReference type="GO" id="GO:0005634">
    <property type="term" value="C:nucleus"/>
    <property type="evidence" value="ECO:0007669"/>
    <property type="project" value="TreeGrafter"/>
</dbReference>
<dbReference type="STRING" id="36022.A0A1V2L505"/>
<dbReference type="GO" id="GO:0003677">
    <property type="term" value="F:DNA binding"/>
    <property type="evidence" value="ECO:0007669"/>
    <property type="project" value="UniProtKB-KW"/>
</dbReference>
<dbReference type="Proteomes" id="UP000189513">
    <property type="component" value="Unassembled WGS sequence"/>
</dbReference>
<evidence type="ECO:0000256" key="2">
    <source>
        <dbReference type="SAM" id="MobiDB-lite"/>
    </source>
</evidence>
<dbReference type="PANTHER" id="PTHR19303:SF73">
    <property type="entry name" value="PROTEIN PDC2"/>
    <property type="match status" value="1"/>
</dbReference>
<sequence length="607" mass="69676">MDESFGFAFTQSRENTPGPEGGPTASEVQAGEAVTGRDEYVSQGPRSSPPIDNAGSQTHTHGERDEDIASSQLSVMSSQASEVVQLDSNGNRIPRATLSQKIEALDWHLTHSTSQQQTVSHFRSEERFLITKSSFNRWVKDEVKLRAAFKSSSVEARSTNKNIQSKKHAGPDRCVEKWMEQKLFENEPVSESAIIQKWSVFQRLYNAGVEGAINQEKPKSKGWVHHFKKRIKERRTQIVSFVDHQLVHYSEDVLTEKQRLGKVLSTYQKKDVFHLDEFGITDRVVPIGAQYSRFTIGICANADGSEILDPLIISHNVQVEGCIFSRIGITPELFWEYLNKLNNMLAGRKIVLVLDRLYEHVTARNLSNINIMWLDKSESPFLNVTRWFKLEFKTLLLKHMLIEWTNHRRVRTKTEVEVVSLIKQSLHRLSSTNVIRESWIACGLIGEPPASPWVDFRSQEAIFGKYLRIAQDKKLVDTIAFSFKDLLFPQDESVKNRHLSDQDIVAWVKIAEQPIPAPPKVSEIDSKKRQTATQMFIPMMDMTQWKKVDRSIHHELVTFFQNDSSKALFPRSSKAFNEFWNEYVSEAMDVLLNEQENYNILPELLNQ</sequence>